<protein>
    <submittedName>
        <fullName evidence="2">Uncharacterized protein</fullName>
    </submittedName>
</protein>
<keyword evidence="3" id="KW-1185">Reference proteome</keyword>
<evidence type="ECO:0000313" key="2">
    <source>
        <dbReference type="EMBL" id="KAI5316397.1"/>
    </source>
</evidence>
<reference evidence="2 3" key="1">
    <citation type="journal article" date="2022" name="G3 (Bethesda)">
        <title>Whole-genome sequence and methylome profiling of the almond [Prunus dulcis (Mill.) D.A. Webb] cultivar 'Nonpareil'.</title>
        <authorList>
            <person name="D'Amico-Willman K.M."/>
            <person name="Ouma W.Z."/>
            <person name="Meulia T."/>
            <person name="Sideli G.M."/>
            <person name="Gradziel T.M."/>
            <person name="Fresnedo-Ramirez J."/>
        </authorList>
    </citation>
    <scope>NUCLEOTIDE SEQUENCE [LARGE SCALE GENOMIC DNA]</scope>
    <source>
        <strain evidence="2">Clone GOH B32 T37-40</strain>
    </source>
</reference>
<dbReference type="EMBL" id="JAJFAZ020000007">
    <property type="protein sequence ID" value="KAI5316397.1"/>
    <property type="molecule type" value="Genomic_DNA"/>
</dbReference>
<organism evidence="2 3">
    <name type="scientific">Prunus dulcis</name>
    <name type="common">Almond</name>
    <name type="synonym">Amygdalus dulcis</name>
    <dbReference type="NCBI Taxonomy" id="3755"/>
    <lineage>
        <taxon>Eukaryota</taxon>
        <taxon>Viridiplantae</taxon>
        <taxon>Streptophyta</taxon>
        <taxon>Embryophyta</taxon>
        <taxon>Tracheophyta</taxon>
        <taxon>Spermatophyta</taxon>
        <taxon>Magnoliopsida</taxon>
        <taxon>eudicotyledons</taxon>
        <taxon>Gunneridae</taxon>
        <taxon>Pentapetalae</taxon>
        <taxon>rosids</taxon>
        <taxon>fabids</taxon>
        <taxon>Rosales</taxon>
        <taxon>Rosaceae</taxon>
        <taxon>Amygdaloideae</taxon>
        <taxon>Amygdaleae</taxon>
        <taxon>Prunus</taxon>
    </lineage>
</organism>
<feature type="compositionally biased region" description="Basic and acidic residues" evidence="1">
    <location>
        <begin position="37"/>
        <end position="47"/>
    </location>
</feature>
<sequence length="144" mass="15725">MFLLPLQFRGERGSELESLGLENDVFEDTALKKEMTCRTEASDRSPISEDETCGPCEKTTDRSLELDQSPISGDEAGALGVKITVHTEVSDQSPVSKNNDSDSYIDEVDAIPLSALPVPQSTRDSESSEVIFNDLSVLTYQLPP</sequence>
<evidence type="ECO:0000256" key="1">
    <source>
        <dbReference type="SAM" id="MobiDB-lite"/>
    </source>
</evidence>
<proteinExistence type="predicted"/>
<dbReference type="Proteomes" id="UP001054821">
    <property type="component" value="Chromosome 7"/>
</dbReference>
<dbReference type="AlphaFoldDB" id="A0AAD4V2Z0"/>
<name>A0AAD4V2Z0_PRUDU</name>
<accession>A0AAD4V2Z0</accession>
<evidence type="ECO:0000313" key="3">
    <source>
        <dbReference type="Proteomes" id="UP001054821"/>
    </source>
</evidence>
<gene>
    <name evidence="2" type="ORF">L3X38_036104</name>
</gene>
<comment type="caution">
    <text evidence="2">The sequence shown here is derived from an EMBL/GenBank/DDBJ whole genome shotgun (WGS) entry which is preliminary data.</text>
</comment>
<feature type="region of interest" description="Disordered" evidence="1">
    <location>
        <begin position="37"/>
        <end position="73"/>
    </location>
</feature>